<evidence type="ECO:0000313" key="2">
    <source>
        <dbReference type="EMBL" id="KAK5703042.1"/>
    </source>
</evidence>
<dbReference type="EMBL" id="JAVRQU010000005">
    <property type="protein sequence ID" value="KAK5703042.1"/>
    <property type="molecule type" value="Genomic_DNA"/>
</dbReference>
<comment type="caution">
    <text evidence="2">The sequence shown here is derived from an EMBL/GenBank/DDBJ whole genome shotgun (WGS) entry which is preliminary data.</text>
</comment>
<gene>
    <name evidence="2" type="ORF">LTR97_003988</name>
</gene>
<feature type="chain" id="PRO_5042924293" description="Apple domain-containing protein" evidence="1">
    <location>
        <begin position="20"/>
        <end position="394"/>
    </location>
</feature>
<feature type="signal peptide" evidence="1">
    <location>
        <begin position="1"/>
        <end position="19"/>
    </location>
</feature>
<reference evidence="2" key="1">
    <citation type="submission" date="2023-08" db="EMBL/GenBank/DDBJ databases">
        <title>Black Yeasts Isolated from many extreme environments.</title>
        <authorList>
            <person name="Coleine C."/>
            <person name="Stajich J.E."/>
            <person name="Selbmann L."/>
        </authorList>
    </citation>
    <scope>NUCLEOTIDE SEQUENCE</scope>
    <source>
        <strain evidence="2">CCFEE 5810</strain>
    </source>
</reference>
<evidence type="ECO:0000256" key="1">
    <source>
        <dbReference type="SAM" id="SignalP"/>
    </source>
</evidence>
<dbReference type="Proteomes" id="UP001310594">
    <property type="component" value="Unassembled WGS sequence"/>
</dbReference>
<evidence type="ECO:0008006" key="4">
    <source>
        <dbReference type="Google" id="ProtNLM"/>
    </source>
</evidence>
<dbReference type="AlphaFoldDB" id="A0AAN7VTP9"/>
<name>A0AAN7VTP9_9PEZI</name>
<keyword evidence="1" id="KW-0732">Signal</keyword>
<proteinExistence type="predicted"/>
<protein>
    <recommendedName>
        <fullName evidence="4">Apple domain-containing protein</fullName>
    </recommendedName>
</protein>
<organism evidence="2 3">
    <name type="scientific">Elasticomyces elasticus</name>
    <dbReference type="NCBI Taxonomy" id="574655"/>
    <lineage>
        <taxon>Eukaryota</taxon>
        <taxon>Fungi</taxon>
        <taxon>Dikarya</taxon>
        <taxon>Ascomycota</taxon>
        <taxon>Pezizomycotina</taxon>
        <taxon>Dothideomycetes</taxon>
        <taxon>Dothideomycetidae</taxon>
        <taxon>Mycosphaerellales</taxon>
        <taxon>Teratosphaeriaceae</taxon>
        <taxon>Elasticomyces</taxon>
    </lineage>
</organism>
<accession>A0AAN7VTP9</accession>
<evidence type="ECO:0000313" key="3">
    <source>
        <dbReference type="Proteomes" id="UP001310594"/>
    </source>
</evidence>
<sequence length="394" mass="40455">MKTPSFIAVACLALPFVVGGSVSTYSQTGCLTRSALIKPKVVPTVTNSRTTSFTRRLTSVYTPTSTMKPASVTVTETATSTASTTVVLTQIVDTFTETNTILETETSTTLLSTTEFFSATATTVNTDTTTVSTSAGFTPLASGLALMGVPATKNRRSKTGPVHAAAAIREAANTLSLEKRAAPAKTALCPKKGGPSLYPAAVNCYRFVKVITISTVTSTARTTKTVTAAPGTVSQVISTTLTSMPADASTTETTSSTTTLTEISTIYTTLSVTLTSTSTSFAPQATTYAACTANNLISVLNGGQAITNAYIADTSYAYQYGATTATAYDCCVLCQQTATCGMAAFSSGACVLATSNTCSASVFAVDLATGGNDGYTFSNGPCGQAKYDGVYTHA</sequence>